<feature type="compositionally biased region" description="Basic and acidic residues" evidence="1">
    <location>
        <begin position="242"/>
        <end position="262"/>
    </location>
</feature>
<dbReference type="InParanoid" id="H3GV52"/>
<dbReference type="OMA" id="MFAVWIR"/>
<dbReference type="eggNOG" id="ENOG502RFVX">
    <property type="taxonomic scope" value="Eukaryota"/>
</dbReference>
<dbReference type="HOGENOM" id="CLU_028087_1_0_1"/>
<feature type="signal peptide" evidence="2">
    <location>
        <begin position="1"/>
        <end position="24"/>
    </location>
</feature>
<dbReference type="PANTHER" id="PTHR22538:SF1">
    <property type="entry name" value="VWFD DOMAIN-CONTAINING PROTEIN"/>
    <property type="match status" value="1"/>
</dbReference>
<keyword evidence="4" id="KW-1185">Reference proteome</keyword>
<reference evidence="4" key="1">
    <citation type="journal article" date="2006" name="Science">
        <title>Phytophthora genome sequences uncover evolutionary origins and mechanisms of pathogenesis.</title>
        <authorList>
            <person name="Tyler B.M."/>
            <person name="Tripathy S."/>
            <person name="Zhang X."/>
            <person name="Dehal P."/>
            <person name="Jiang R.H."/>
            <person name="Aerts A."/>
            <person name="Arredondo F.D."/>
            <person name="Baxter L."/>
            <person name="Bensasson D."/>
            <person name="Beynon J.L."/>
            <person name="Chapman J."/>
            <person name="Damasceno C.M."/>
            <person name="Dorrance A.E."/>
            <person name="Dou D."/>
            <person name="Dickerman A.W."/>
            <person name="Dubchak I.L."/>
            <person name="Garbelotto M."/>
            <person name="Gijzen M."/>
            <person name="Gordon S.G."/>
            <person name="Govers F."/>
            <person name="Grunwald N.J."/>
            <person name="Huang W."/>
            <person name="Ivors K.L."/>
            <person name="Jones R.W."/>
            <person name="Kamoun S."/>
            <person name="Krampis K."/>
            <person name="Lamour K.H."/>
            <person name="Lee M.K."/>
            <person name="McDonald W.H."/>
            <person name="Medina M."/>
            <person name="Meijer H.J."/>
            <person name="Nordberg E.K."/>
            <person name="Maclean D.J."/>
            <person name="Ospina-Giraldo M.D."/>
            <person name="Morris P.F."/>
            <person name="Phuntumart V."/>
            <person name="Putnam N.H."/>
            <person name="Rash S."/>
            <person name="Rose J.K."/>
            <person name="Sakihama Y."/>
            <person name="Salamov A.A."/>
            <person name="Savidor A."/>
            <person name="Scheuring C.F."/>
            <person name="Smith B.M."/>
            <person name="Sobral B.W."/>
            <person name="Terry A."/>
            <person name="Torto-Alalibo T.A."/>
            <person name="Win J."/>
            <person name="Xu Z."/>
            <person name="Zhang H."/>
            <person name="Grigoriev I.V."/>
            <person name="Rokhsar D.S."/>
            <person name="Boore J.L."/>
        </authorList>
    </citation>
    <scope>NUCLEOTIDE SEQUENCE [LARGE SCALE GENOMIC DNA]</scope>
    <source>
        <strain evidence="4">Pr102</strain>
    </source>
</reference>
<dbReference type="EnsemblProtists" id="Phyra81179">
    <property type="protein sequence ID" value="Phyra81179"/>
    <property type="gene ID" value="Phyra81179"/>
</dbReference>
<feature type="chain" id="PRO_5003586924" evidence="2">
    <location>
        <begin position="25"/>
        <end position="369"/>
    </location>
</feature>
<proteinExistence type="predicted"/>
<protein>
    <submittedName>
        <fullName evidence="3">Uncharacterized protein</fullName>
    </submittedName>
</protein>
<dbReference type="VEuPathDB" id="FungiDB:KRP23_3682"/>
<keyword evidence="2" id="KW-0732">Signal</keyword>
<dbReference type="EMBL" id="DS566054">
    <property type="status" value="NOT_ANNOTATED_CDS"/>
    <property type="molecule type" value="Genomic_DNA"/>
</dbReference>
<evidence type="ECO:0000256" key="1">
    <source>
        <dbReference type="SAM" id="MobiDB-lite"/>
    </source>
</evidence>
<evidence type="ECO:0000256" key="2">
    <source>
        <dbReference type="SAM" id="SignalP"/>
    </source>
</evidence>
<accession>H3GV52</accession>
<reference evidence="3" key="2">
    <citation type="submission" date="2015-06" db="UniProtKB">
        <authorList>
            <consortium name="EnsemblProtists"/>
        </authorList>
    </citation>
    <scope>IDENTIFICATION</scope>
    <source>
        <strain evidence="3">Pr102</strain>
    </source>
</reference>
<dbReference type="Proteomes" id="UP000005238">
    <property type="component" value="Unassembled WGS sequence"/>
</dbReference>
<name>H3GV52_PHYRM</name>
<evidence type="ECO:0000313" key="3">
    <source>
        <dbReference type="EnsemblProtists" id="Phyra81179"/>
    </source>
</evidence>
<organism evidence="3 4">
    <name type="scientific">Phytophthora ramorum</name>
    <name type="common">Sudden oak death agent</name>
    <dbReference type="NCBI Taxonomy" id="164328"/>
    <lineage>
        <taxon>Eukaryota</taxon>
        <taxon>Sar</taxon>
        <taxon>Stramenopiles</taxon>
        <taxon>Oomycota</taxon>
        <taxon>Peronosporomycetes</taxon>
        <taxon>Peronosporales</taxon>
        <taxon>Peronosporaceae</taxon>
        <taxon>Phytophthora</taxon>
    </lineage>
</organism>
<feature type="region of interest" description="Disordered" evidence="1">
    <location>
        <begin position="242"/>
        <end position="264"/>
    </location>
</feature>
<evidence type="ECO:0000313" key="4">
    <source>
        <dbReference type="Proteomes" id="UP000005238"/>
    </source>
</evidence>
<dbReference type="VEuPathDB" id="FungiDB:KRP22_3081"/>
<sequence length="369" mass="39967">MASPLLWVAMASATWLLLSAVSSAALNAKPTTWPALRFNFTLKRSSMNIYGNSDFSMLANPVVSDNGDKVLYDVFATFQQGQTIHNYTLVDGVAFMSRSSLDDSTATPTVSCLDSESDIVPPINSIVTGINEATAMAASGSDATGCTTGSLFEVLINGIDFSLCASRLDDLQLYGDDMNIEVEYLDTQVEILPRDEVSAECKTTVSPSSVTSVGKSLLTGQLLSSSERNLKAEFDFTFWSDGSKDSSQHSESRSGDHPDKHGCSCKSTPRPCIFIHGLGVKQETPHNEDSFSYWGDDLIGHTPCCSSVKFAHLNTVNNTWTSKTQQEKVCNRVLAVSNTSTKAVITDTIVVTHSMGNLMFAVWIRARFG</sequence>
<dbReference type="AlphaFoldDB" id="H3GV52"/>
<dbReference type="PANTHER" id="PTHR22538">
    <property type="entry name" value="CILIA- AND FLAGELLA-ASSOCIATED PROTEIN 74"/>
    <property type="match status" value="1"/>
</dbReference>